<feature type="domain" description="Flagellar basal-body/hook protein C-terminal" evidence="5">
    <location>
        <begin position="73"/>
        <end position="114"/>
    </location>
</feature>
<dbReference type="Proteomes" id="UP001063350">
    <property type="component" value="Chromosome"/>
</dbReference>
<dbReference type="RefSeq" id="WP_267926803.1">
    <property type="nucleotide sequence ID" value="NZ_AP024233.1"/>
</dbReference>
<evidence type="ECO:0000259" key="4">
    <source>
        <dbReference type="Pfam" id="PF00460"/>
    </source>
</evidence>
<feature type="domain" description="Flagellar basal body rod protein N-terminal" evidence="4">
    <location>
        <begin position="7"/>
        <end position="35"/>
    </location>
</feature>
<keyword evidence="3" id="KW-0975">Bacterial flagellum</keyword>
<dbReference type="Pfam" id="PF00460">
    <property type="entry name" value="Flg_bb_rod"/>
    <property type="match status" value="1"/>
</dbReference>
<comment type="similarity">
    <text evidence="2">Belongs to the flagella basal body rod proteins family.</text>
</comment>
<keyword evidence="7" id="KW-1185">Reference proteome</keyword>
<proteinExistence type="inferred from homology"/>
<evidence type="ECO:0000313" key="6">
    <source>
        <dbReference type="EMBL" id="BCO10065.1"/>
    </source>
</evidence>
<organism evidence="6 7">
    <name type="scientific">Desulfolithobacter dissulfuricans</name>
    <dbReference type="NCBI Taxonomy" id="2795293"/>
    <lineage>
        <taxon>Bacteria</taxon>
        <taxon>Pseudomonadati</taxon>
        <taxon>Thermodesulfobacteriota</taxon>
        <taxon>Desulfobulbia</taxon>
        <taxon>Desulfobulbales</taxon>
        <taxon>Desulfobulbaceae</taxon>
        <taxon>Desulfolithobacter</taxon>
    </lineage>
</organism>
<evidence type="ECO:0000313" key="7">
    <source>
        <dbReference type="Proteomes" id="UP001063350"/>
    </source>
</evidence>
<dbReference type="Pfam" id="PF06429">
    <property type="entry name" value="Flg_bbr_C"/>
    <property type="match status" value="1"/>
</dbReference>
<evidence type="ECO:0000256" key="1">
    <source>
        <dbReference type="ARBA" id="ARBA00004117"/>
    </source>
</evidence>
<dbReference type="PANTHER" id="PTHR30435">
    <property type="entry name" value="FLAGELLAR PROTEIN"/>
    <property type="match status" value="1"/>
</dbReference>
<evidence type="ECO:0000256" key="2">
    <source>
        <dbReference type="ARBA" id="ARBA00009677"/>
    </source>
</evidence>
<evidence type="ECO:0000256" key="3">
    <source>
        <dbReference type="ARBA" id="ARBA00023143"/>
    </source>
</evidence>
<dbReference type="InterPro" id="IPR001444">
    <property type="entry name" value="Flag_bb_rod_N"/>
</dbReference>
<protein>
    <submittedName>
        <fullName evidence="6">Uncharacterized protein</fullName>
    </submittedName>
</protein>
<gene>
    <name evidence="6" type="ORF">GF1_24410</name>
</gene>
<sequence length="117" mass="12655">MISSVQSALSGLQASGARLSAVASNVANMNTEGYRRTRVLFEEQKTGGVLAVPEKVDIPGLSIPVEVRSELEMVEQSATDPARELSDMRQARIMYQAQLKTITAEKAMEDSVLDITA</sequence>
<reference evidence="6" key="1">
    <citation type="submission" date="2020-12" db="EMBL/GenBank/DDBJ databases">
        <title>Desulfobium dissulfuricans gen. nov., sp. nov., a novel mesophilic, sulfate-reducing bacterium isolated from a deep-sea hydrothermal vent.</title>
        <authorList>
            <person name="Hashimoto Y."/>
            <person name="Tame A."/>
            <person name="Sawayama S."/>
            <person name="Miyazaki J."/>
            <person name="Takai K."/>
            <person name="Nakagawa S."/>
        </authorList>
    </citation>
    <scope>NUCLEOTIDE SEQUENCE</scope>
    <source>
        <strain evidence="6">GF1</strain>
    </source>
</reference>
<dbReference type="KEGG" id="ddu:GF1_24410"/>
<name>A0A915U3A5_9BACT</name>
<dbReference type="InterPro" id="IPR019776">
    <property type="entry name" value="Flagellar_basal_body_rod_CS"/>
</dbReference>
<accession>A0A915U3A5</accession>
<dbReference type="PROSITE" id="PS00588">
    <property type="entry name" value="FLAGELLA_BB_ROD"/>
    <property type="match status" value="1"/>
</dbReference>
<dbReference type="EMBL" id="AP024233">
    <property type="protein sequence ID" value="BCO10065.1"/>
    <property type="molecule type" value="Genomic_DNA"/>
</dbReference>
<dbReference type="GO" id="GO:0009425">
    <property type="term" value="C:bacterial-type flagellum basal body"/>
    <property type="evidence" value="ECO:0007669"/>
    <property type="project" value="UniProtKB-SubCell"/>
</dbReference>
<dbReference type="InterPro" id="IPR010930">
    <property type="entry name" value="Flg_bb/hook_C_dom"/>
</dbReference>
<dbReference type="PANTHER" id="PTHR30435:SF19">
    <property type="entry name" value="FLAGELLAR BASAL-BODY ROD PROTEIN FLGG"/>
    <property type="match status" value="1"/>
</dbReference>
<comment type="subcellular location">
    <subcellularLocation>
        <location evidence="1">Bacterial flagellum basal body</location>
    </subcellularLocation>
</comment>
<dbReference type="AlphaFoldDB" id="A0A915U3A5"/>
<evidence type="ECO:0000259" key="5">
    <source>
        <dbReference type="Pfam" id="PF06429"/>
    </source>
</evidence>